<dbReference type="SUPFAM" id="SSF160631">
    <property type="entry name" value="SMI1/KNR4-like"/>
    <property type="match status" value="1"/>
</dbReference>
<dbReference type="STRING" id="400092.PKOR_01865"/>
<dbReference type="OrthoDB" id="1030979at2"/>
<dbReference type="Pfam" id="PF09346">
    <property type="entry name" value="SMI1_KNR4"/>
    <property type="match status" value="1"/>
</dbReference>
<dbReference type="InterPro" id="IPR018958">
    <property type="entry name" value="Knr4/Smi1-like_dom"/>
</dbReference>
<protein>
    <submittedName>
        <fullName evidence="2">1,3-beta-glucan synthase regulator</fullName>
    </submittedName>
</protein>
<keyword evidence="3" id="KW-1185">Reference proteome</keyword>
<dbReference type="PATRIC" id="fig|400092.3.peg.420"/>
<dbReference type="KEGG" id="pko:PKOR_01865"/>
<feature type="domain" description="Knr4/Smi1-like" evidence="1">
    <location>
        <begin position="46"/>
        <end position="169"/>
    </location>
</feature>
<sequence length="194" mass="22596">MDKSKIDELVYKFESLGKEVTPNRAILLGRAPHLGPKAWLNIIYPSLSKEEISDLENELKTSIPKEYREFLMNYANGLNVLSSTFSLYGLRRQINRNVDGNIRQPYSLLTPNLHERPEGASESYFFIGGYNWDGSHLYIDKKTNIVHCCERWNAESKIQWTSFEEMVISEISRLYLLFDEKGREFDEDNATIPY</sequence>
<evidence type="ECO:0000313" key="2">
    <source>
        <dbReference type="EMBL" id="AKD02113.1"/>
    </source>
</evidence>
<evidence type="ECO:0000259" key="1">
    <source>
        <dbReference type="SMART" id="SM00860"/>
    </source>
</evidence>
<dbReference type="AlphaFoldDB" id="A0A0E3ZBX9"/>
<dbReference type="Gene3D" id="3.40.1580.10">
    <property type="entry name" value="SMI1/KNR4-like"/>
    <property type="match status" value="1"/>
</dbReference>
<reference evidence="2 3" key="1">
    <citation type="journal article" date="2015" name="Sci. Rep.">
        <title>Unraveling adaptation of Pontibacter korlensis to radiation and infertility in desert through complete genome and comparative transcriptomic analysis.</title>
        <authorList>
            <person name="Dai J."/>
            <person name="Dai W."/>
            <person name="Qiu C."/>
            <person name="Yang Z."/>
            <person name="Zhang Y."/>
            <person name="Zhou M."/>
            <person name="Zhang L."/>
            <person name="Fang C."/>
            <person name="Gao Q."/>
            <person name="Yang Q."/>
            <person name="Li X."/>
            <person name="Wang Z."/>
            <person name="Wang Z."/>
            <person name="Jia Z."/>
            <person name="Chen X."/>
        </authorList>
    </citation>
    <scope>NUCLEOTIDE SEQUENCE [LARGE SCALE GENOMIC DNA]</scope>
    <source>
        <strain evidence="2 3">X14-1T</strain>
    </source>
</reference>
<dbReference type="Proteomes" id="UP000033109">
    <property type="component" value="Chromosome"/>
</dbReference>
<dbReference type="EMBL" id="CP009621">
    <property type="protein sequence ID" value="AKD02113.1"/>
    <property type="molecule type" value="Genomic_DNA"/>
</dbReference>
<name>A0A0E3ZBX9_9BACT</name>
<evidence type="ECO:0000313" key="3">
    <source>
        <dbReference type="Proteomes" id="UP000033109"/>
    </source>
</evidence>
<proteinExistence type="predicted"/>
<organism evidence="2 3">
    <name type="scientific">Pontibacter korlensis</name>
    <dbReference type="NCBI Taxonomy" id="400092"/>
    <lineage>
        <taxon>Bacteria</taxon>
        <taxon>Pseudomonadati</taxon>
        <taxon>Bacteroidota</taxon>
        <taxon>Cytophagia</taxon>
        <taxon>Cytophagales</taxon>
        <taxon>Hymenobacteraceae</taxon>
        <taxon>Pontibacter</taxon>
    </lineage>
</organism>
<dbReference type="HOGENOM" id="CLU_1395243_0_0_10"/>
<dbReference type="InterPro" id="IPR037883">
    <property type="entry name" value="Knr4/Smi1-like_sf"/>
</dbReference>
<accession>A0A0E3ZBX9</accession>
<dbReference type="RefSeq" id="WP_046308821.1">
    <property type="nucleotide sequence ID" value="NZ_CBCSCY010000076.1"/>
</dbReference>
<gene>
    <name evidence="2" type="ORF">PKOR_01865</name>
</gene>
<dbReference type="SMART" id="SM00860">
    <property type="entry name" value="SMI1_KNR4"/>
    <property type="match status" value="1"/>
</dbReference>